<proteinExistence type="predicted"/>
<dbReference type="InterPro" id="IPR036388">
    <property type="entry name" value="WH-like_DNA-bd_sf"/>
</dbReference>
<protein>
    <submittedName>
        <fullName evidence="1">Uncharacterized protein</fullName>
    </submittedName>
</protein>
<accession>B3G1S7</accession>
<dbReference type="RefSeq" id="WP_031667467.1">
    <property type="nucleotide sequence ID" value="NZ_CACPEQ010000004.1"/>
</dbReference>
<gene>
    <name evidence="1" type="ORF">PACL_0201</name>
</gene>
<name>B3G1S7_PSEAI</name>
<dbReference type="AlphaFoldDB" id="B3G1S7"/>
<sequence>MGDWKACIGKMSDRDVARRFGLGASSVRRYRHSIGIPEFHPRDIELPTELIAQLATRTNYQLAQEFGVSIKRIKRKRGELRIQEPKTVRERFKPLEDIWTNEAIAMLGQMPDTEVADRLDISNFPVKKKRHELGIQAYKRLVPEITPEIASAFGVVSDAELARQLGVSVNYIRKARIKASQRENADSLQSR</sequence>
<dbReference type="Gene3D" id="1.10.10.10">
    <property type="entry name" value="Winged helix-like DNA-binding domain superfamily/Winged helix DNA-binding domain"/>
    <property type="match status" value="1"/>
</dbReference>
<organism evidence="1">
    <name type="scientific">Pseudomonas aeruginosa</name>
    <dbReference type="NCBI Taxonomy" id="287"/>
    <lineage>
        <taxon>Bacteria</taxon>
        <taxon>Pseudomonadati</taxon>
        <taxon>Pseudomonadota</taxon>
        <taxon>Gammaproteobacteria</taxon>
        <taxon>Pseudomonadales</taxon>
        <taxon>Pseudomonadaceae</taxon>
        <taxon>Pseudomonas</taxon>
    </lineage>
</organism>
<reference evidence="1" key="1">
    <citation type="journal article" date="2008" name="Genomics">
        <title>Large-insert genome analysis technology detects structural variation in Pseudomonas aeruginosa clinical strains from cystic fibrosis patients.</title>
        <authorList>
            <person name="Hayden H.S."/>
            <person name="Gillett W."/>
            <person name="Saenphimmachak C."/>
            <person name="Lim R."/>
            <person name="Zhou Y."/>
            <person name="Jacobs M.A."/>
            <person name="Chang J."/>
            <person name="Rohmer L."/>
            <person name="D'Argenio D.A."/>
            <person name="Palmieri A."/>
            <person name="Levy R."/>
            <person name="Haugen E."/>
            <person name="Wong G.K."/>
            <person name="Brittnacher M.J."/>
            <person name="Burns J.L."/>
            <person name="Miller S.I."/>
            <person name="Olson M.V."/>
            <person name="Kaul R."/>
        </authorList>
    </citation>
    <scope>NUCLEOTIDE SEQUENCE</scope>
    <source>
        <strain evidence="1">PACS171b</strain>
    </source>
</reference>
<dbReference type="EMBL" id="EU595745">
    <property type="protein sequence ID" value="ACD38989.1"/>
    <property type="molecule type" value="Genomic_DNA"/>
</dbReference>
<evidence type="ECO:0000313" key="1">
    <source>
        <dbReference type="EMBL" id="ACD38989.1"/>
    </source>
</evidence>